<evidence type="ECO:0000259" key="2">
    <source>
        <dbReference type="Pfam" id="PF04059"/>
    </source>
</evidence>
<sequence>MCIRKYNSSSSSSMAHDKKKALNPNAREWRPNPHPTKPPLPLPYHFLTRVAPHPQPPPFAAAPPPFPSYQGFTLPGTCTQTVYYQPVVDFPPPETAASGGATVVQGQKIIDLLARRKFTPPRFRRAPWVEKKPAGSRLMWRPRSSAAASSPPRAYRRNSPSPSDELSPTLKTTVMIKNIPNQLRRDFMLEFLDSYCRSYSLEYDFMYLPMDFRRMDNLGYAFVNFTSGESAIKFKEILQSYKWNTFQTHSGKLLSSAKICEITWARIQGKERLVKRFKNSTFACDKLGFLPVILDPPRNGSDPAPAPPVVLGKTGRVLHK</sequence>
<proteinExistence type="predicted"/>
<dbReference type="SUPFAM" id="SSF54928">
    <property type="entry name" value="RNA-binding domain, RBD"/>
    <property type="match status" value="1"/>
</dbReference>
<evidence type="ECO:0000256" key="1">
    <source>
        <dbReference type="SAM" id="MobiDB-lite"/>
    </source>
</evidence>
<dbReference type="Pfam" id="PF04059">
    <property type="entry name" value="RRM_2"/>
    <property type="match status" value="1"/>
</dbReference>
<feature type="region of interest" description="Disordered" evidence="1">
    <location>
        <begin position="1"/>
        <end position="38"/>
    </location>
</feature>
<reference evidence="4" key="1">
    <citation type="journal article" date="2024" name="IScience">
        <title>Strigolactones Initiate the Formation of Haustorium-like Structures in Castilleja.</title>
        <authorList>
            <person name="Buerger M."/>
            <person name="Peterson D."/>
            <person name="Chory J."/>
        </authorList>
    </citation>
    <scope>NUCLEOTIDE SEQUENCE [LARGE SCALE GENOMIC DNA]</scope>
</reference>
<dbReference type="InterPro" id="IPR007201">
    <property type="entry name" value="Mei2-like_Rrm_C"/>
</dbReference>
<protein>
    <recommendedName>
        <fullName evidence="2">Mei2-like C-terminal RNA recognition motif domain-containing protein</fullName>
    </recommendedName>
</protein>
<feature type="region of interest" description="Disordered" evidence="1">
    <location>
        <begin position="137"/>
        <end position="168"/>
    </location>
</feature>
<feature type="region of interest" description="Disordered" evidence="1">
    <location>
        <begin position="299"/>
        <end position="320"/>
    </location>
</feature>
<gene>
    <name evidence="3" type="ORF">CASFOL_021798</name>
</gene>
<dbReference type="AlphaFoldDB" id="A0ABD3D0B1"/>
<dbReference type="Proteomes" id="UP001632038">
    <property type="component" value="Unassembled WGS sequence"/>
</dbReference>
<feature type="compositionally biased region" description="Low complexity" evidence="1">
    <location>
        <begin position="141"/>
        <end position="163"/>
    </location>
</feature>
<evidence type="ECO:0000313" key="4">
    <source>
        <dbReference type="Proteomes" id="UP001632038"/>
    </source>
</evidence>
<dbReference type="EMBL" id="JAVIJP010000028">
    <property type="protein sequence ID" value="KAL3634744.1"/>
    <property type="molecule type" value="Genomic_DNA"/>
</dbReference>
<feature type="domain" description="Mei2-like C-terminal RNA recognition motif" evidence="2">
    <location>
        <begin position="171"/>
        <end position="278"/>
    </location>
</feature>
<comment type="caution">
    <text evidence="3">The sequence shown here is derived from an EMBL/GenBank/DDBJ whole genome shotgun (WGS) entry which is preliminary data.</text>
</comment>
<accession>A0ABD3D0B1</accession>
<keyword evidence="4" id="KW-1185">Reference proteome</keyword>
<name>A0ABD3D0B1_9LAMI</name>
<dbReference type="InterPro" id="IPR035979">
    <property type="entry name" value="RBD_domain_sf"/>
</dbReference>
<evidence type="ECO:0000313" key="3">
    <source>
        <dbReference type="EMBL" id="KAL3634744.1"/>
    </source>
</evidence>
<organism evidence="3 4">
    <name type="scientific">Castilleja foliolosa</name>
    <dbReference type="NCBI Taxonomy" id="1961234"/>
    <lineage>
        <taxon>Eukaryota</taxon>
        <taxon>Viridiplantae</taxon>
        <taxon>Streptophyta</taxon>
        <taxon>Embryophyta</taxon>
        <taxon>Tracheophyta</taxon>
        <taxon>Spermatophyta</taxon>
        <taxon>Magnoliopsida</taxon>
        <taxon>eudicotyledons</taxon>
        <taxon>Gunneridae</taxon>
        <taxon>Pentapetalae</taxon>
        <taxon>asterids</taxon>
        <taxon>lamiids</taxon>
        <taxon>Lamiales</taxon>
        <taxon>Orobanchaceae</taxon>
        <taxon>Pedicularideae</taxon>
        <taxon>Castillejinae</taxon>
        <taxon>Castilleja</taxon>
    </lineage>
</organism>